<dbReference type="EMBL" id="AM920437">
    <property type="protein sequence ID" value="CAP98682.1"/>
    <property type="molecule type" value="Genomic_DNA"/>
</dbReference>
<gene>
    <name evidence="1" type="ORF">Pc22g13940</name>
    <name evidence="1" type="ORF">PCH_Pc22g13940</name>
</gene>
<dbReference type="Proteomes" id="UP000000724">
    <property type="component" value="Contig Pc00c22"/>
</dbReference>
<dbReference type="VEuPathDB" id="FungiDB:PCH_Pc22g13940"/>
<evidence type="ECO:0000313" key="1">
    <source>
        <dbReference type="EMBL" id="CAP98682.1"/>
    </source>
</evidence>
<name>B6HU24_PENRW</name>
<reference evidence="1 2" key="1">
    <citation type="journal article" date="2008" name="Nat. Biotechnol.">
        <title>Genome sequencing and analysis of the filamentous fungus Penicillium chrysogenum.</title>
        <authorList>
            <person name="van den Berg M.A."/>
            <person name="Albang R."/>
            <person name="Albermann K."/>
            <person name="Badger J.H."/>
            <person name="Daran J.-M."/>
            <person name="Driessen A.J.M."/>
            <person name="Garcia-Estrada C."/>
            <person name="Fedorova N.D."/>
            <person name="Harris D.M."/>
            <person name="Heijne W.H.M."/>
            <person name="Joardar V.S."/>
            <person name="Kiel J.A.K.W."/>
            <person name="Kovalchuk A."/>
            <person name="Martin J.F."/>
            <person name="Nierman W.C."/>
            <person name="Nijland J.G."/>
            <person name="Pronk J.T."/>
            <person name="Roubos J.A."/>
            <person name="van der Klei I.J."/>
            <person name="van Peij N.N.M.E."/>
            <person name="Veenhuis M."/>
            <person name="von Doehren H."/>
            <person name="Wagner C."/>
            <person name="Wortman J.R."/>
            <person name="Bovenberg R.A.L."/>
        </authorList>
    </citation>
    <scope>NUCLEOTIDE SEQUENCE [LARGE SCALE GENOMIC DNA]</scope>
    <source>
        <strain evidence="2">ATCC 28089 / DSM 1075 / NRRL 1951 / Wisconsin 54-1255</strain>
    </source>
</reference>
<protein>
    <submittedName>
        <fullName evidence="1">Uncharacterized protein</fullName>
    </submittedName>
</protein>
<dbReference type="AlphaFoldDB" id="B6HU24"/>
<accession>B6HU24</accession>
<organism evidence="1 2">
    <name type="scientific">Penicillium rubens (strain ATCC 28089 / DSM 1075 / NRRL 1951 / Wisconsin 54-1255)</name>
    <name type="common">Penicillium chrysogenum</name>
    <dbReference type="NCBI Taxonomy" id="500485"/>
    <lineage>
        <taxon>Eukaryota</taxon>
        <taxon>Fungi</taxon>
        <taxon>Dikarya</taxon>
        <taxon>Ascomycota</taxon>
        <taxon>Pezizomycotina</taxon>
        <taxon>Eurotiomycetes</taxon>
        <taxon>Eurotiomycetidae</taxon>
        <taxon>Eurotiales</taxon>
        <taxon>Aspergillaceae</taxon>
        <taxon>Penicillium</taxon>
        <taxon>Penicillium chrysogenum species complex</taxon>
    </lineage>
</organism>
<dbReference type="HOGENOM" id="CLU_1713903_0_0_1"/>
<sequence>MMPGILLYTDQYYLWHSWNKLSPSLHLAPGPTTSLTSHRGRLDLCGRSKNTNYITMMPGILLYTDQYYLWHSWNKLSPSLHLAPGPTTSLTSHRGRLDLCGRSKNTNFRTIILQRGVWRRLIVAAKHTRKRSRPWELAMRNSFSDIYPDILAE</sequence>
<evidence type="ECO:0000313" key="2">
    <source>
        <dbReference type="Proteomes" id="UP000000724"/>
    </source>
</evidence>
<keyword evidence="2" id="KW-1185">Reference proteome</keyword>
<proteinExistence type="predicted"/>